<reference evidence="2" key="2">
    <citation type="submission" date="2023-06" db="EMBL/GenBank/DDBJ databases">
        <authorList>
            <consortium name="Lawrence Berkeley National Laboratory"/>
            <person name="Haridas S."/>
            <person name="Hensen N."/>
            <person name="Bonometti L."/>
            <person name="Westerberg I."/>
            <person name="Brannstrom I.O."/>
            <person name="Guillou S."/>
            <person name="Cros-Aarteil S."/>
            <person name="Calhoun S."/>
            <person name="Kuo A."/>
            <person name="Mondo S."/>
            <person name="Pangilinan J."/>
            <person name="Riley R."/>
            <person name="Labutti K."/>
            <person name="Andreopoulos B."/>
            <person name="Lipzen A."/>
            <person name="Chen C."/>
            <person name="Yanf M."/>
            <person name="Daum C."/>
            <person name="Ng V."/>
            <person name="Clum A."/>
            <person name="Steindorff A."/>
            <person name="Ohm R."/>
            <person name="Martin F."/>
            <person name="Silar P."/>
            <person name="Natvig D."/>
            <person name="Lalanne C."/>
            <person name="Gautier V."/>
            <person name="Ament-Velasquez S.L."/>
            <person name="Kruys A."/>
            <person name="Hutchinson M.I."/>
            <person name="Powell A.J."/>
            <person name="Barry K."/>
            <person name="Miller A.N."/>
            <person name="Grigoriev I.V."/>
            <person name="Debuchy R."/>
            <person name="Gladieux P."/>
            <person name="Thoren M.H."/>
            <person name="Johannesson H."/>
        </authorList>
    </citation>
    <scope>NUCLEOTIDE SEQUENCE</scope>
    <source>
        <strain evidence="2">CBS 118394</strain>
    </source>
</reference>
<dbReference type="AlphaFoldDB" id="A0AAE0I285"/>
<keyword evidence="2" id="KW-0378">Hydrolase</keyword>
<dbReference type="Pfam" id="PF13472">
    <property type="entry name" value="Lipase_GDSL_2"/>
    <property type="match status" value="1"/>
</dbReference>
<dbReference type="EMBL" id="JAUEDM010000005">
    <property type="protein sequence ID" value="KAK3316827.1"/>
    <property type="molecule type" value="Genomic_DNA"/>
</dbReference>
<sequence>MDQRIAAIEALLRPIAKYKLRSHETSQLSHIPLLTQSSHSDNSQQTQRGPSVILFGDSMIERMTTTGVETPTSLVGPWPPEAMVDDETTWRQEGVLNAGVGGDRIQNMAYRLVGDPATSLPGLAATLLATAQTDIKLWVVQAGTNNLTPKKGLTEKDRDALELLLQSLLIISGPESKILLTGLFPRKDIPVELIGQANDKLVGITREMNDGLGKEGVVFLPATGAVKTEDHLVDHVHLNLEGYRLWMRELLPAVSRVLRSST</sequence>
<dbReference type="SUPFAM" id="SSF52266">
    <property type="entry name" value="SGNH hydrolase"/>
    <property type="match status" value="1"/>
</dbReference>
<gene>
    <name evidence="2" type="ORF">B0H66DRAFT_306163</name>
</gene>
<reference evidence="2" key="1">
    <citation type="journal article" date="2023" name="Mol. Phylogenet. Evol.">
        <title>Genome-scale phylogeny and comparative genomics of the fungal order Sordariales.</title>
        <authorList>
            <person name="Hensen N."/>
            <person name="Bonometti L."/>
            <person name="Westerberg I."/>
            <person name="Brannstrom I.O."/>
            <person name="Guillou S."/>
            <person name="Cros-Aarteil S."/>
            <person name="Calhoun S."/>
            <person name="Haridas S."/>
            <person name="Kuo A."/>
            <person name="Mondo S."/>
            <person name="Pangilinan J."/>
            <person name="Riley R."/>
            <person name="LaButti K."/>
            <person name="Andreopoulos B."/>
            <person name="Lipzen A."/>
            <person name="Chen C."/>
            <person name="Yan M."/>
            <person name="Daum C."/>
            <person name="Ng V."/>
            <person name="Clum A."/>
            <person name="Steindorff A."/>
            <person name="Ohm R.A."/>
            <person name="Martin F."/>
            <person name="Silar P."/>
            <person name="Natvig D.O."/>
            <person name="Lalanne C."/>
            <person name="Gautier V."/>
            <person name="Ament-Velasquez S.L."/>
            <person name="Kruys A."/>
            <person name="Hutchinson M.I."/>
            <person name="Powell A.J."/>
            <person name="Barry K."/>
            <person name="Miller A.N."/>
            <person name="Grigoriev I.V."/>
            <person name="Debuchy R."/>
            <person name="Gladieux P."/>
            <person name="Hiltunen Thoren M."/>
            <person name="Johannesson H."/>
        </authorList>
    </citation>
    <scope>NUCLEOTIDE SEQUENCE</scope>
    <source>
        <strain evidence="2">CBS 118394</strain>
    </source>
</reference>
<name>A0AAE0I285_9PEZI</name>
<dbReference type="GO" id="GO:0016787">
    <property type="term" value="F:hydrolase activity"/>
    <property type="evidence" value="ECO:0007669"/>
    <property type="project" value="UniProtKB-KW"/>
</dbReference>
<dbReference type="Gene3D" id="3.40.50.1110">
    <property type="entry name" value="SGNH hydrolase"/>
    <property type="match status" value="1"/>
</dbReference>
<evidence type="ECO:0000313" key="3">
    <source>
        <dbReference type="Proteomes" id="UP001283341"/>
    </source>
</evidence>
<organism evidence="2 3">
    <name type="scientific">Apodospora peruviana</name>
    <dbReference type="NCBI Taxonomy" id="516989"/>
    <lineage>
        <taxon>Eukaryota</taxon>
        <taxon>Fungi</taxon>
        <taxon>Dikarya</taxon>
        <taxon>Ascomycota</taxon>
        <taxon>Pezizomycotina</taxon>
        <taxon>Sordariomycetes</taxon>
        <taxon>Sordariomycetidae</taxon>
        <taxon>Sordariales</taxon>
        <taxon>Lasiosphaeriaceae</taxon>
        <taxon>Apodospora</taxon>
    </lineage>
</organism>
<accession>A0AAE0I285</accession>
<proteinExistence type="predicted"/>
<evidence type="ECO:0000259" key="1">
    <source>
        <dbReference type="Pfam" id="PF13472"/>
    </source>
</evidence>
<dbReference type="InterPro" id="IPR013830">
    <property type="entry name" value="SGNH_hydro"/>
</dbReference>
<keyword evidence="3" id="KW-1185">Reference proteome</keyword>
<dbReference type="InterPro" id="IPR036514">
    <property type="entry name" value="SGNH_hydro_sf"/>
</dbReference>
<feature type="domain" description="SGNH hydrolase-type esterase" evidence="1">
    <location>
        <begin position="54"/>
        <end position="245"/>
    </location>
</feature>
<protein>
    <submittedName>
        <fullName evidence="2">SGNH hydrolase-type esterase domain-containing protein</fullName>
    </submittedName>
</protein>
<dbReference type="Proteomes" id="UP001283341">
    <property type="component" value="Unassembled WGS sequence"/>
</dbReference>
<evidence type="ECO:0000313" key="2">
    <source>
        <dbReference type="EMBL" id="KAK3316827.1"/>
    </source>
</evidence>
<comment type="caution">
    <text evidence="2">The sequence shown here is derived from an EMBL/GenBank/DDBJ whole genome shotgun (WGS) entry which is preliminary data.</text>
</comment>